<reference evidence="2 3" key="2">
    <citation type="journal article" date="2022" name="Mol. Biol. Evol.">
        <title>Comparative Genomics Reveals Insights into the Divergent Evolution of Astigmatic Mites and Household Pest Adaptations.</title>
        <authorList>
            <person name="Xiong Q."/>
            <person name="Wan A.T."/>
            <person name="Liu X."/>
            <person name="Fung C.S."/>
            <person name="Xiao X."/>
            <person name="Malainual N."/>
            <person name="Hou J."/>
            <person name="Wang L."/>
            <person name="Wang M."/>
            <person name="Yang K.Y."/>
            <person name="Cui Y."/>
            <person name="Leung E.L."/>
            <person name="Nong W."/>
            <person name="Shin S.K."/>
            <person name="Au S.W."/>
            <person name="Jeong K.Y."/>
            <person name="Chew F.T."/>
            <person name="Hui J.H."/>
            <person name="Leung T.F."/>
            <person name="Tungtrongchitr A."/>
            <person name="Zhong N."/>
            <person name="Liu Z."/>
            <person name="Tsui S.K."/>
        </authorList>
    </citation>
    <scope>NUCLEOTIDE SEQUENCE [LARGE SCALE GENOMIC DNA]</scope>
    <source>
        <strain evidence="2">Derp</strain>
    </source>
</reference>
<evidence type="ECO:0000313" key="3">
    <source>
        <dbReference type="Proteomes" id="UP000887458"/>
    </source>
</evidence>
<comment type="caution">
    <text evidence="2">The sequence shown here is derived from an EMBL/GenBank/DDBJ whole genome shotgun (WGS) entry which is preliminary data.</text>
</comment>
<feature type="compositionally biased region" description="Basic and acidic residues" evidence="1">
    <location>
        <begin position="92"/>
        <end position="104"/>
    </location>
</feature>
<proteinExistence type="predicted"/>
<protein>
    <submittedName>
        <fullName evidence="2">Uncharacterized protein</fullName>
    </submittedName>
</protein>
<sequence length="143" mass="16541">MVIIQHYVNHVYVIDENILSTKNQSQEFPLITITINNFFVCKKPKLNDEATTTTTTTTTTTREPEIERVEVTVVIIRRKGQRKKGKKTTKINNDHYIDNTETNEHPTIPTKLQPQPTIPTTESPSVTPEQAKTFWESFWERIG</sequence>
<feature type="region of interest" description="Disordered" evidence="1">
    <location>
        <begin position="81"/>
        <end position="129"/>
    </location>
</feature>
<evidence type="ECO:0000256" key="1">
    <source>
        <dbReference type="SAM" id="MobiDB-lite"/>
    </source>
</evidence>
<feature type="compositionally biased region" description="Polar residues" evidence="1">
    <location>
        <begin position="110"/>
        <end position="129"/>
    </location>
</feature>
<name>A0ABQ8IR66_DERPT</name>
<accession>A0ABQ8IR66</accession>
<evidence type="ECO:0000313" key="2">
    <source>
        <dbReference type="EMBL" id="KAH9412821.1"/>
    </source>
</evidence>
<dbReference type="EMBL" id="NJHN03000128">
    <property type="protein sequence ID" value="KAH9412821.1"/>
    <property type="molecule type" value="Genomic_DNA"/>
</dbReference>
<reference evidence="2 3" key="1">
    <citation type="journal article" date="2018" name="J. Allergy Clin. Immunol.">
        <title>High-quality assembly of Dermatophagoides pteronyssinus genome and transcriptome reveals a wide range of novel allergens.</title>
        <authorList>
            <person name="Liu X.Y."/>
            <person name="Yang K.Y."/>
            <person name="Wang M.Q."/>
            <person name="Kwok J.S."/>
            <person name="Zeng X."/>
            <person name="Yang Z."/>
            <person name="Xiao X.J."/>
            <person name="Lau C.P."/>
            <person name="Li Y."/>
            <person name="Huang Z.M."/>
            <person name="Ba J.G."/>
            <person name="Yim A.K."/>
            <person name="Ouyang C.Y."/>
            <person name="Ngai S.M."/>
            <person name="Chan T.F."/>
            <person name="Leung E.L."/>
            <person name="Liu L."/>
            <person name="Liu Z.G."/>
            <person name="Tsui S.K."/>
        </authorList>
    </citation>
    <scope>NUCLEOTIDE SEQUENCE [LARGE SCALE GENOMIC DNA]</scope>
    <source>
        <strain evidence="2">Derp</strain>
    </source>
</reference>
<keyword evidence="3" id="KW-1185">Reference proteome</keyword>
<organism evidence="2 3">
    <name type="scientific">Dermatophagoides pteronyssinus</name>
    <name type="common">European house dust mite</name>
    <dbReference type="NCBI Taxonomy" id="6956"/>
    <lineage>
        <taxon>Eukaryota</taxon>
        <taxon>Metazoa</taxon>
        <taxon>Ecdysozoa</taxon>
        <taxon>Arthropoda</taxon>
        <taxon>Chelicerata</taxon>
        <taxon>Arachnida</taxon>
        <taxon>Acari</taxon>
        <taxon>Acariformes</taxon>
        <taxon>Sarcoptiformes</taxon>
        <taxon>Astigmata</taxon>
        <taxon>Psoroptidia</taxon>
        <taxon>Analgoidea</taxon>
        <taxon>Pyroglyphidae</taxon>
        <taxon>Dermatophagoidinae</taxon>
        <taxon>Dermatophagoides</taxon>
    </lineage>
</organism>
<dbReference type="Proteomes" id="UP000887458">
    <property type="component" value="Unassembled WGS sequence"/>
</dbReference>
<gene>
    <name evidence="2" type="ORF">DERP_009803</name>
</gene>